<protein>
    <submittedName>
        <fullName evidence="2">Uncharacterized protein</fullName>
    </submittedName>
</protein>
<sequence length="350" mass="39230">MRHSMIALVPCPSRIEQGLSARAPRSIGSAKGRNTRPWSNRRVQAIQNWCRVQSRGVYKLPADGEEQGFVPLVAQFSTASSRVEATALLLSSATSRFEEADGMTIANIILFKRKNRGQLDLGSVLPAHWYGIGLVVWKRRAEEAAKALRVLPALASAPTTGFGENPSRAEASAARSRQIPFDDCRLDMDEGFALKEVKRCPRFVGRVAEGERTSCRVTGVRDKTRLERLEGTRSSWQWSFGNGARESRRRIGLALVNKKTKSDSYYFGGGPPSRRGCHEDEEQEGRVGGDEDFGDKPHRGGSHVLRHPRGYDWYWDRTPILVSFIQPDRIPTIAIKEQALTGRRIDREMR</sequence>
<dbReference type="EMBL" id="QPFP01000027">
    <property type="protein sequence ID" value="TEB29477.1"/>
    <property type="molecule type" value="Genomic_DNA"/>
</dbReference>
<evidence type="ECO:0000313" key="2">
    <source>
        <dbReference type="EMBL" id="TEB29477.1"/>
    </source>
</evidence>
<gene>
    <name evidence="2" type="ORF">FA13DRAFT_1711083</name>
</gene>
<accession>A0A4Y7T5M9</accession>
<feature type="compositionally biased region" description="Basic and acidic residues" evidence="1">
    <location>
        <begin position="284"/>
        <end position="298"/>
    </location>
</feature>
<evidence type="ECO:0000256" key="1">
    <source>
        <dbReference type="SAM" id="MobiDB-lite"/>
    </source>
</evidence>
<reference evidence="2 3" key="1">
    <citation type="journal article" date="2019" name="Nat. Ecol. Evol.">
        <title>Megaphylogeny resolves global patterns of mushroom evolution.</title>
        <authorList>
            <person name="Varga T."/>
            <person name="Krizsan K."/>
            <person name="Foldi C."/>
            <person name="Dima B."/>
            <person name="Sanchez-Garcia M."/>
            <person name="Sanchez-Ramirez S."/>
            <person name="Szollosi G.J."/>
            <person name="Szarkandi J.G."/>
            <person name="Papp V."/>
            <person name="Albert L."/>
            <person name="Andreopoulos W."/>
            <person name="Angelini C."/>
            <person name="Antonin V."/>
            <person name="Barry K.W."/>
            <person name="Bougher N.L."/>
            <person name="Buchanan P."/>
            <person name="Buyck B."/>
            <person name="Bense V."/>
            <person name="Catcheside P."/>
            <person name="Chovatia M."/>
            <person name="Cooper J."/>
            <person name="Damon W."/>
            <person name="Desjardin D."/>
            <person name="Finy P."/>
            <person name="Geml J."/>
            <person name="Haridas S."/>
            <person name="Hughes K."/>
            <person name="Justo A."/>
            <person name="Karasinski D."/>
            <person name="Kautmanova I."/>
            <person name="Kiss B."/>
            <person name="Kocsube S."/>
            <person name="Kotiranta H."/>
            <person name="LaButti K.M."/>
            <person name="Lechner B.E."/>
            <person name="Liimatainen K."/>
            <person name="Lipzen A."/>
            <person name="Lukacs Z."/>
            <person name="Mihaltcheva S."/>
            <person name="Morgado L.N."/>
            <person name="Niskanen T."/>
            <person name="Noordeloos M.E."/>
            <person name="Ohm R.A."/>
            <person name="Ortiz-Santana B."/>
            <person name="Ovrebo C."/>
            <person name="Racz N."/>
            <person name="Riley R."/>
            <person name="Savchenko A."/>
            <person name="Shiryaev A."/>
            <person name="Soop K."/>
            <person name="Spirin V."/>
            <person name="Szebenyi C."/>
            <person name="Tomsovsky M."/>
            <person name="Tulloss R.E."/>
            <person name="Uehling J."/>
            <person name="Grigoriev I.V."/>
            <person name="Vagvolgyi C."/>
            <person name="Papp T."/>
            <person name="Martin F.M."/>
            <person name="Miettinen O."/>
            <person name="Hibbett D.S."/>
            <person name="Nagy L.G."/>
        </authorList>
    </citation>
    <scope>NUCLEOTIDE SEQUENCE [LARGE SCALE GENOMIC DNA]</scope>
    <source>
        <strain evidence="2 3">FP101781</strain>
    </source>
</reference>
<proteinExistence type="predicted"/>
<comment type="caution">
    <text evidence="2">The sequence shown here is derived from an EMBL/GenBank/DDBJ whole genome shotgun (WGS) entry which is preliminary data.</text>
</comment>
<evidence type="ECO:0000313" key="3">
    <source>
        <dbReference type="Proteomes" id="UP000298030"/>
    </source>
</evidence>
<organism evidence="2 3">
    <name type="scientific">Coprinellus micaceus</name>
    <name type="common">Glistening ink-cap mushroom</name>
    <name type="synonym">Coprinus micaceus</name>
    <dbReference type="NCBI Taxonomy" id="71717"/>
    <lineage>
        <taxon>Eukaryota</taxon>
        <taxon>Fungi</taxon>
        <taxon>Dikarya</taxon>
        <taxon>Basidiomycota</taxon>
        <taxon>Agaricomycotina</taxon>
        <taxon>Agaricomycetes</taxon>
        <taxon>Agaricomycetidae</taxon>
        <taxon>Agaricales</taxon>
        <taxon>Agaricineae</taxon>
        <taxon>Psathyrellaceae</taxon>
        <taxon>Coprinellus</taxon>
    </lineage>
</organism>
<dbReference type="AlphaFoldDB" id="A0A4Y7T5M9"/>
<keyword evidence="3" id="KW-1185">Reference proteome</keyword>
<dbReference type="Proteomes" id="UP000298030">
    <property type="component" value="Unassembled WGS sequence"/>
</dbReference>
<feature type="region of interest" description="Disordered" evidence="1">
    <location>
        <begin position="264"/>
        <end position="301"/>
    </location>
</feature>
<name>A0A4Y7T5M9_COPMI</name>